<proteinExistence type="predicted"/>
<protein>
    <recommendedName>
        <fullName evidence="3">ImmA/IrrE family metallo-endopeptidase</fullName>
    </recommendedName>
</protein>
<name>A0ABT1XMR0_9SPHN</name>
<evidence type="ECO:0000313" key="1">
    <source>
        <dbReference type="EMBL" id="MCR2832940.1"/>
    </source>
</evidence>
<dbReference type="EMBL" id="JANKHH010000002">
    <property type="protein sequence ID" value="MCR2832940.1"/>
    <property type="molecule type" value="Genomic_DNA"/>
</dbReference>
<evidence type="ECO:0000313" key="2">
    <source>
        <dbReference type="Proteomes" id="UP001206067"/>
    </source>
</evidence>
<dbReference type="Proteomes" id="UP001206067">
    <property type="component" value="Unassembled WGS sequence"/>
</dbReference>
<gene>
    <name evidence="1" type="ORF">NSO95_03200</name>
</gene>
<keyword evidence="2" id="KW-1185">Reference proteome</keyword>
<reference evidence="1 2" key="1">
    <citation type="submission" date="2022-08" db="EMBL/GenBank/DDBJ databases">
        <title>Polyphasic taxonomy analysis of Qipengyuania sp.RS5-5.</title>
        <authorList>
            <person name="Xamxidin M."/>
            <person name="Wu M."/>
        </authorList>
    </citation>
    <scope>NUCLEOTIDE SEQUENCE [LARGE SCALE GENOMIC DNA]</scope>
    <source>
        <strain evidence="1 2">RS5-5</strain>
    </source>
</reference>
<organism evidence="1 2">
    <name type="scientific">Parerythrobacter lacustris</name>
    <dbReference type="NCBI Taxonomy" id="2969984"/>
    <lineage>
        <taxon>Bacteria</taxon>
        <taxon>Pseudomonadati</taxon>
        <taxon>Pseudomonadota</taxon>
        <taxon>Alphaproteobacteria</taxon>
        <taxon>Sphingomonadales</taxon>
        <taxon>Erythrobacteraceae</taxon>
        <taxon>Parerythrobacter</taxon>
    </lineage>
</organism>
<comment type="caution">
    <text evidence="1">The sequence shown here is derived from an EMBL/GenBank/DDBJ whole genome shotgun (WGS) entry which is preliminary data.</text>
</comment>
<accession>A0ABT1XMR0</accession>
<sequence length="256" mass="28417">MGLFGPKLPVDREEFDWLLACFAWLHSTIGRRDRKIGYQPTLVLPSDAALLGASTARELFDATKRLAGLEQWHCELVKGDARTDVEYPGLAVGEYSNDQALGTFSIEGNAPVIHYNPQLLNKPHQLVATFAHELAHLLINDLGDPPGGPDLHEHATDCAAVYLGFGIFLANGARNFSQFQDSGMHGWQSEAAGYLSENALVTALAIFICHFHMEAEFGPYLKAYLRKDYKAAHRYIARKHPNISDEIDKLDLAVWS</sequence>
<evidence type="ECO:0008006" key="3">
    <source>
        <dbReference type="Google" id="ProtNLM"/>
    </source>
</evidence>